<feature type="compositionally biased region" description="Basic and acidic residues" evidence="1">
    <location>
        <begin position="422"/>
        <end position="431"/>
    </location>
</feature>
<reference evidence="2" key="1">
    <citation type="submission" date="2021-02" db="EMBL/GenBank/DDBJ databases">
        <title>Genome sequence Cadophora malorum strain M34.</title>
        <authorList>
            <person name="Stefanovic E."/>
            <person name="Vu D."/>
            <person name="Scully C."/>
            <person name="Dijksterhuis J."/>
            <person name="Roader J."/>
            <person name="Houbraken J."/>
        </authorList>
    </citation>
    <scope>NUCLEOTIDE SEQUENCE</scope>
    <source>
        <strain evidence="2">M34</strain>
    </source>
</reference>
<accession>A0A8H7WFP2</accession>
<evidence type="ECO:0000313" key="3">
    <source>
        <dbReference type="Proteomes" id="UP000664132"/>
    </source>
</evidence>
<dbReference type="PANTHER" id="PTHR38887:SF1">
    <property type="entry name" value="RAS MODIFICATION PROTEIN ERF4"/>
    <property type="match status" value="1"/>
</dbReference>
<dbReference type="InterPro" id="IPR053221">
    <property type="entry name" value="Burnettramic_acid_biosynth"/>
</dbReference>
<protein>
    <submittedName>
        <fullName evidence="2">Uncharacterized protein</fullName>
    </submittedName>
</protein>
<dbReference type="AlphaFoldDB" id="A0A8H7WFP2"/>
<gene>
    <name evidence="2" type="ORF">IFR04_002861</name>
</gene>
<feature type="compositionally biased region" description="Polar residues" evidence="1">
    <location>
        <begin position="432"/>
        <end position="442"/>
    </location>
</feature>
<evidence type="ECO:0000313" key="2">
    <source>
        <dbReference type="EMBL" id="KAG4424019.1"/>
    </source>
</evidence>
<evidence type="ECO:0000256" key="1">
    <source>
        <dbReference type="SAM" id="MobiDB-lite"/>
    </source>
</evidence>
<dbReference type="Proteomes" id="UP000664132">
    <property type="component" value="Unassembled WGS sequence"/>
</dbReference>
<comment type="caution">
    <text evidence="2">The sequence shown here is derived from an EMBL/GenBank/DDBJ whole genome shotgun (WGS) entry which is preliminary data.</text>
</comment>
<dbReference type="OrthoDB" id="3433125at2759"/>
<organism evidence="2 3">
    <name type="scientific">Cadophora malorum</name>
    <dbReference type="NCBI Taxonomy" id="108018"/>
    <lineage>
        <taxon>Eukaryota</taxon>
        <taxon>Fungi</taxon>
        <taxon>Dikarya</taxon>
        <taxon>Ascomycota</taxon>
        <taxon>Pezizomycotina</taxon>
        <taxon>Leotiomycetes</taxon>
        <taxon>Helotiales</taxon>
        <taxon>Ploettnerulaceae</taxon>
        <taxon>Cadophora</taxon>
    </lineage>
</organism>
<keyword evidence="3" id="KW-1185">Reference proteome</keyword>
<proteinExistence type="predicted"/>
<name>A0A8H7WFP2_9HELO</name>
<dbReference type="PANTHER" id="PTHR38887">
    <property type="entry name" value="CHROMOSOME 21, WHOLE GENOME SHOTGUN SEQUENCE"/>
    <property type="match status" value="1"/>
</dbReference>
<dbReference type="EMBL" id="JAFJYH010000026">
    <property type="protein sequence ID" value="KAG4424019.1"/>
    <property type="molecule type" value="Genomic_DNA"/>
</dbReference>
<feature type="region of interest" description="Disordered" evidence="1">
    <location>
        <begin position="339"/>
        <end position="442"/>
    </location>
</feature>
<sequence length="508" mass="55592">METVNAFGSGIVKTMAAGIGFVSEGASSYKEKKLEKYSSDKGSIGKAVRMLRPPSQQQSPYFEANNSKTWALDEAQEKVAPITAPLKTKKELKERDTNKIIASFILRNPAPKQEDATSRMTERLPLPVILPQKRPKDRSRGFVKAYAPVLEQSGIDQVTFLDFLETFEQGIRASPWLEAINLVSIAALSLPIPEALAIDIACMVVIETATSVQTRTRGNDLLAKFNAEFFQPRGLFCLLMTLNPENGSKEEEELAISSIVSRARTSLYEDKIAQKARNLRRSDGSTNSIPQAAPLIFPGLDELAGKTDEKSKKKKDSLESASEFVGSYLDKRAVAKYGAKHPESTLSQPKPVFKSRYADPTHPAASGNFRALLTGGKSGTQTSSQPPKEVEKGQIKNNRLGNDDRLEEDSGTLVPHVVSSDEDGKMPKSAEQRSVSEVSPRSSGEIQVVSDARGGFLTPVKKAIKSNVMYLLIVNMPTEEEMAEAQAAIAEAGKGQMHEAWQRCWSSK</sequence>